<name>A0A6P4E9J5_DRORH</name>
<evidence type="ECO:0000256" key="1">
    <source>
        <dbReference type="SAM" id="SignalP"/>
    </source>
</evidence>
<evidence type="ECO:0000313" key="2">
    <source>
        <dbReference type="RefSeq" id="XP_016970111.1"/>
    </source>
</evidence>
<organism evidence="2">
    <name type="scientific">Drosophila rhopaloa</name>
    <name type="common">Fruit fly</name>
    <dbReference type="NCBI Taxonomy" id="1041015"/>
    <lineage>
        <taxon>Eukaryota</taxon>
        <taxon>Metazoa</taxon>
        <taxon>Ecdysozoa</taxon>
        <taxon>Arthropoda</taxon>
        <taxon>Hexapoda</taxon>
        <taxon>Insecta</taxon>
        <taxon>Pterygota</taxon>
        <taxon>Neoptera</taxon>
        <taxon>Endopterygota</taxon>
        <taxon>Diptera</taxon>
        <taxon>Brachycera</taxon>
        <taxon>Muscomorpha</taxon>
        <taxon>Ephydroidea</taxon>
        <taxon>Drosophilidae</taxon>
        <taxon>Drosophila</taxon>
        <taxon>Sophophora</taxon>
    </lineage>
</organism>
<proteinExistence type="predicted"/>
<dbReference type="OrthoDB" id="7882966at2759"/>
<dbReference type="OMA" id="LFGVRCR"/>
<accession>A0A6P4E9J5</accession>
<dbReference type="AlphaFoldDB" id="A0A6P4E9J5"/>
<dbReference type="RefSeq" id="XP_016970111.2">
    <property type="nucleotide sequence ID" value="XM_017114622.2"/>
</dbReference>
<feature type="signal peptide" evidence="1">
    <location>
        <begin position="1"/>
        <end position="22"/>
    </location>
</feature>
<sequence>MSCYNVKLLLLLLSCCFHCTQLQPAPFSDLEPLAENEVFFTGLEDDVDWSGANWKLVIPWLMERQKLRFCVSLARFDDQLVPGTACQALLANGPLMDNCDIGNIEDLTMTMRYAFGEILLDTMRKCRPGLELFGVRCRRMA</sequence>
<reference evidence="2" key="1">
    <citation type="submission" date="2025-08" db="UniProtKB">
        <authorList>
            <consortium name="RefSeq"/>
        </authorList>
    </citation>
    <scope>IDENTIFICATION</scope>
</reference>
<keyword evidence="1" id="KW-0732">Signal</keyword>
<protein>
    <submittedName>
        <fullName evidence="2">Uncharacterized protein LOC108037948</fullName>
    </submittedName>
</protein>
<feature type="chain" id="PRO_5028310178" evidence="1">
    <location>
        <begin position="23"/>
        <end position="141"/>
    </location>
</feature>
<dbReference type="RefSeq" id="XP_016970111.1">
    <property type="nucleotide sequence ID" value="XM_017114622.1"/>
</dbReference>
<dbReference type="GeneID" id="108037948"/>
<gene>
    <name evidence="2" type="primary">LOC108037948</name>
</gene>